<dbReference type="Gene3D" id="2.40.160.20">
    <property type="match status" value="1"/>
</dbReference>
<proteinExistence type="predicted"/>
<dbReference type="eggNOG" id="ENOG502Z8CE">
    <property type="taxonomic scope" value="Bacteria"/>
</dbReference>
<evidence type="ECO:0000313" key="2">
    <source>
        <dbReference type="Proteomes" id="UP000030121"/>
    </source>
</evidence>
<dbReference type="Pfam" id="PF09411">
    <property type="entry name" value="PagL"/>
    <property type="match status" value="1"/>
</dbReference>
<protein>
    <submittedName>
        <fullName evidence="1">Deacylase</fullName>
    </submittedName>
</protein>
<dbReference type="OrthoDB" id="627554at2"/>
<evidence type="ECO:0000313" key="1">
    <source>
        <dbReference type="EMBL" id="KGO88291.1"/>
    </source>
</evidence>
<keyword evidence="2" id="KW-1185">Reference proteome</keyword>
<gene>
    <name evidence="1" type="ORF">Q764_11700</name>
</gene>
<name>A0A0A2M9I7_9FLAO</name>
<organism evidence="1 2">
    <name type="scientific">Flavobacterium suncheonense GH29-5 = DSM 17707</name>
    <dbReference type="NCBI Taxonomy" id="1121899"/>
    <lineage>
        <taxon>Bacteria</taxon>
        <taxon>Pseudomonadati</taxon>
        <taxon>Bacteroidota</taxon>
        <taxon>Flavobacteriia</taxon>
        <taxon>Flavobacteriales</taxon>
        <taxon>Flavobacteriaceae</taxon>
        <taxon>Flavobacterium</taxon>
    </lineage>
</organism>
<dbReference type="RefSeq" id="WP_026980771.1">
    <property type="nucleotide sequence ID" value="NZ_AUCZ01000014.1"/>
</dbReference>
<accession>A0A0A2M9I7</accession>
<reference evidence="1 2" key="1">
    <citation type="submission" date="2013-09" db="EMBL/GenBank/DDBJ databases">
        <authorList>
            <person name="Zeng Z."/>
            <person name="Chen C."/>
        </authorList>
    </citation>
    <scope>NUCLEOTIDE SEQUENCE [LARGE SCALE GENOMIC DNA]</scope>
    <source>
        <strain evidence="1 2">GH29-5</strain>
    </source>
</reference>
<dbReference type="SUPFAM" id="SSF56935">
    <property type="entry name" value="Porins"/>
    <property type="match status" value="1"/>
</dbReference>
<dbReference type="InterPro" id="IPR018550">
    <property type="entry name" value="Lipid-A_deacylase-rel"/>
</dbReference>
<dbReference type="STRING" id="1121899.GCA_000430025_02465"/>
<comment type="caution">
    <text evidence="1">The sequence shown here is derived from an EMBL/GenBank/DDBJ whole genome shotgun (WGS) entry which is preliminary data.</text>
</comment>
<dbReference type="Proteomes" id="UP000030121">
    <property type="component" value="Unassembled WGS sequence"/>
</dbReference>
<dbReference type="EMBL" id="JRLW01000016">
    <property type="protein sequence ID" value="KGO88291.1"/>
    <property type="molecule type" value="Genomic_DNA"/>
</dbReference>
<dbReference type="AlphaFoldDB" id="A0A0A2M9I7"/>
<sequence length="363" mass="42309">MRFLPYVFVFFSLSLLAQEKNLKQYSIDASYFYGSILPHHTNILHLIKGHPEGGIISFNRKTFGSQKWEAWYNYPDYGLSFQYQDNKNPELGNLYGLYGHFNFYFLNRRLQLRVGQGIAYNTNPYDRETNYRNQAYGMHYMPSTYFMLNYHKPNIWKGLGVQAGMNFVHHSNANLHAPNTSTNTIAFNIGLNYELVTKDSVAYIPHEKEKFTEPLRYNAVFRTGVNESDVINSGQYPFYVASLYVDKRINQKSALQFGADVFWMEYLREFIRYEAIAYFELHHDPNADYRRVGVFAGHELFINKLAIDTQMGYYVYDPSNKFGKVYQRLGAKYYITKNISAGVSLKTHISRAEAIEFGVGLRL</sequence>